<gene>
    <name evidence="3" type="ORF">ACCI51_10030</name>
</gene>
<evidence type="ECO:0000313" key="3">
    <source>
        <dbReference type="EMBL" id="MFA0790881.1"/>
    </source>
</evidence>
<reference evidence="3 4" key="1">
    <citation type="submission" date="2024-08" db="EMBL/GenBank/DDBJ databases">
        <authorList>
            <person name="Ishaq N."/>
        </authorList>
    </citation>
    <scope>NUCLEOTIDE SEQUENCE [LARGE SCALE GENOMIC DNA]</scope>
    <source>
        <strain evidence="3 4">JCM 30400</strain>
    </source>
</reference>
<accession>A0ABV4NN94</accession>
<feature type="domain" description="AMP-binding enzyme C-terminal" evidence="2">
    <location>
        <begin position="482"/>
        <end position="558"/>
    </location>
</feature>
<comment type="caution">
    <text evidence="3">The sequence shown here is derived from an EMBL/GenBank/DDBJ whole genome shotgun (WGS) entry which is preliminary data.</text>
</comment>
<evidence type="ECO:0000313" key="4">
    <source>
        <dbReference type="Proteomes" id="UP001569414"/>
    </source>
</evidence>
<dbReference type="Pfam" id="PF00501">
    <property type="entry name" value="AMP-binding"/>
    <property type="match status" value="1"/>
</dbReference>
<dbReference type="SUPFAM" id="SSF56801">
    <property type="entry name" value="Acetyl-CoA synthetase-like"/>
    <property type="match status" value="1"/>
</dbReference>
<dbReference type="EMBL" id="JBGMEL010000008">
    <property type="protein sequence ID" value="MFA0790881.1"/>
    <property type="molecule type" value="Genomic_DNA"/>
</dbReference>
<evidence type="ECO:0000259" key="1">
    <source>
        <dbReference type="Pfam" id="PF00501"/>
    </source>
</evidence>
<protein>
    <submittedName>
        <fullName evidence="3">Acyl-CoA synthetase</fullName>
    </submittedName>
</protein>
<dbReference type="Gene3D" id="3.40.50.12780">
    <property type="entry name" value="N-terminal domain of ligase-like"/>
    <property type="match status" value="1"/>
</dbReference>
<dbReference type="Proteomes" id="UP001569414">
    <property type="component" value="Unassembled WGS sequence"/>
</dbReference>
<feature type="domain" description="AMP-dependent synthetase/ligase" evidence="1">
    <location>
        <begin position="44"/>
        <end position="431"/>
    </location>
</feature>
<dbReference type="PANTHER" id="PTHR43201">
    <property type="entry name" value="ACYL-COA SYNTHETASE"/>
    <property type="match status" value="1"/>
</dbReference>
<dbReference type="Pfam" id="PF13193">
    <property type="entry name" value="AMP-binding_C"/>
    <property type="match status" value="1"/>
</dbReference>
<dbReference type="RefSeq" id="WP_371843467.1">
    <property type="nucleotide sequence ID" value="NZ_JBGMEL010000008.1"/>
</dbReference>
<dbReference type="InterPro" id="IPR042099">
    <property type="entry name" value="ANL_N_sf"/>
</dbReference>
<dbReference type="Gene3D" id="3.30.300.30">
    <property type="match status" value="1"/>
</dbReference>
<sequence length="625" mass="67882">MSITPSQSASPTLQSLAEIQTYEKVPLSQRYPWESTFDLIRQSARLYQKDAAIEFLPTAAPDEETISVSFSQLSERVHQTANLLHTLDITSTDTITILLPNLLETHFALWGAQAAGIASPINPLLEPEHIVEIMNTTKAKVLVALGPDLSEEMWGKVKKVIGRVPTLQALLLVSQKPAHMVTVPTGVRVENFVTAIKQQPDAHLISGRTIHGDDIASYFHTGGTTGHPKVARLTHSNIAFVAQLSADTTANKGRFATLSGLPLFHIFGTVVAGIGTLLSGRTIVIMTPEGFRSPNVLPNWWHHVARFRVQGFVTVPTILGVLLQIPVDDNDISCLTDIGCGASPLPTGLKNAFEEKFNVTISNGYGMTESSCLLARPPTDLQAPDGSVGRRLPYMEMRIAEIVGNRLIRTCNAGEVGIVLARGPHIFSGYLSEEDNAKAWVDHDWFNTGDMGYLDGDGNLFLTGRAKDLIIRGGHNIDPALIEEPLSRHPAVAMAVAVGQPDAYAGEVPVAYVTLYPSDNPPSEEQLIDYCRTQISERAAIPKRIEIIDEIPLTAVAKVFKPALRNRATEYVVGQALQENNIAAELSASFDASRGQIAKVRLEQASNKPAAEEALENLPVALEFD</sequence>
<keyword evidence="4" id="KW-1185">Reference proteome</keyword>
<proteinExistence type="predicted"/>
<dbReference type="InterPro" id="IPR045851">
    <property type="entry name" value="AMP-bd_C_sf"/>
</dbReference>
<dbReference type="NCBIfam" id="NF005714">
    <property type="entry name" value="PRK07529.1"/>
    <property type="match status" value="1"/>
</dbReference>
<dbReference type="PANTHER" id="PTHR43201:SF32">
    <property type="entry name" value="2-SUCCINYLBENZOATE--COA LIGASE, CHLOROPLASTIC_PEROXISOMAL"/>
    <property type="match status" value="1"/>
</dbReference>
<evidence type="ECO:0000259" key="2">
    <source>
        <dbReference type="Pfam" id="PF13193"/>
    </source>
</evidence>
<organism evidence="3 4">
    <name type="scientific">Microbulbifer echini</name>
    <dbReference type="NCBI Taxonomy" id="1529067"/>
    <lineage>
        <taxon>Bacteria</taxon>
        <taxon>Pseudomonadati</taxon>
        <taxon>Pseudomonadota</taxon>
        <taxon>Gammaproteobacteria</taxon>
        <taxon>Cellvibrionales</taxon>
        <taxon>Microbulbiferaceae</taxon>
        <taxon>Microbulbifer</taxon>
    </lineage>
</organism>
<dbReference type="InterPro" id="IPR000873">
    <property type="entry name" value="AMP-dep_synth/lig_dom"/>
</dbReference>
<dbReference type="PROSITE" id="PS00455">
    <property type="entry name" value="AMP_BINDING"/>
    <property type="match status" value="1"/>
</dbReference>
<dbReference type="InterPro" id="IPR025110">
    <property type="entry name" value="AMP-bd_C"/>
</dbReference>
<name>A0ABV4NN94_9GAMM</name>
<dbReference type="InterPro" id="IPR020845">
    <property type="entry name" value="AMP-binding_CS"/>
</dbReference>